<comment type="caution">
    <text evidence="1">The sequence shown here is derived from an EMBL/GenBank/DDBJ whole genome shotgun (WGS) entry which is preliminary data.</text>
</comment>
<accession>A0A9Q9RIP6</accession>
<dbReference type="EMBL" id="CABFJX010000113">
    <property type="protein sequence ID" value="VTT64320.1"/>
    <property type="molecule type" value="Genomic_DNA"/>
</dbReference>
<reference evidence="1" key="1">
    <citation type="submission" date="2019-05" db="EMBL/GenBank/DDBJ databases">
        <authorList>
            <person name="Piombo E."/>
        </authorList>
    </citation>
    <scope>NUCLEOTIDE SEQUENCE</scope>
    <source>
        <strain evidence="1">C2S</strain>
    </source>
</reference>
<protein>
    <submittedName>
        <fullName evidence="1">Uncharacterized protein</fullName>
    </submittedName>
</protein>
<evidence type="ECO:0000313" key="1">
    <source>
        <dbReference type="EMBL" id="VTT64320.1"/>
    </source>
</evidence>
<organism evidence="1 2">
    <name type="scientific">Fusarium fujikuroi</name>
    <name type="common">Bakanae and foot rot disease fungus</name>
    <name type="synonym">Gibberella fujikuroi</name>
    <dbReference type="NCBI Taxonomy" id="5127"/>
    <lineage>
        <taxon>Eukaryota</taxon>
        <taxon>Fungi</taxon>
        <taxon>Dikarya</taxon>
        <taxon>Ascomycota</taxon>
        <taxon>Pezizomycotina</taxon>
        <taxon>Sordariomycetes</taxon>
        <taxon>Hypocreomycetidae</taxon>
        <taxon>Hypocreales</taxon>
        <taxon>Nectriaceae</taxon>
        <taxon>Fusarium</taxon>
        <taxon>Fusarium fujikuroi species complex</taxon>
    </lineage>
</organism>
<feature type="non-terminal residue" evidence="1">
    <location>
        <position position="1"/>
    </location>
</feature>
<dbReference type="AlphaFoldDB" id="A0A9Q9RIP6"/>
<name>A0A9Q9RIP6_FUSFU</name>
<gene>
    <name evidence="1" type="ORF">C2S_5367</name>
</gene>
<proteinExistence type="predicted"/>
<evidence type="ECO:0000313" key="2">
    <source>
        <dbReference type="Proteomes" id="UP000760494"/>
    </source>
</evidence>
<dbReference type="Proteomes" id="UP000760494">
    <property type="component" value="Unassembled WGS sequence"/>
</dbReference>
<sequence length="61" mass="6885">PPTSQIRPGLSQKAIAEKQTQFKNVATAQKQIAVHKEMSECDKALHALLDRKLQDVRNRFA</sequence>